<organism evidence="1 2">
    <name type="scientific">Desmophyllum pertusum</name>
    <dbReference type="NCBI Taxonomy" id="174260"/>
    <lineage>
        <taxon>Eukaryota</taxon>
        <taxon>Metazoa</taxon>
        <taxon>Cnidaria</taxon>
        <taxon>Anthozoa</taxon>
        <taxon>Hexacorallia</taxon>
        <taxon>Scleractinia</taxon>
        <taxon>Caryophylliina</taxon>
        <taxon>Caryophylliidae</taxon>
        <taxon>Desmophyllum</taxon>
    </lineage>
</organism>
<sequence length="90" mass="10301">MKVQYYDVDIPSPPPLFEPIVKQDLEYPLICVGVRERPDGNLHFESVNLNSLSNWFTEPPEGKRLEVDTVDHLEKDTVLVAFNSTIPSLF</sequence>
<dbReference type="AlphaFoldDB" id="A0A9X0CYN9"/>
<evidence type="ECO:0000313" key="1">
    <source>
        <dbReference type="EMBL" id="KAJ7380396.1"/>
    </source>
</evidence>
<keyword evidence="2" id="KW-1185">Reference proteome</keyword>
<name>A0A9X0CYN9_9CNID</name>
<evidence type="ECO:0000313" key="2">
    <source>
        <dbReference type="Proteomes" id="UP001163046"/>
    </source>
</evidence>
<comment type="caution">
    <text evidence="1">The sequence shown here is derived from an EMBL/GenBank/DDBJ whole genome shotgun (WGS) entry which is preliminary data.</text>
</comment>
<dbReference type="EMBL" id="MU826353">
    <property type="protein sequence ID" value="KAJ7380396.1"/>
    <property type="molecule type" value="Genomic_DNA"/>
</dbReference>
<accession>A0A9X0CYN9</accession>
<gene>
    <name evidence="1" type="ORF">OS493_008853</name>
</gene>
<dbReference type="Proteomes" id="UP001163046">
    <property type="component" value="Unassembled WGS sequence"/>
</dbReference>
<dbReference type="OrthoDB" id="8693905at2759"/>
<proteinExistence type="predicted"/>
<protein>
    <submittedName>
        <fullName evidence="1">Uncharacterized protein</fullName>
    </submittedName>
</protein>
<reference evidence="1" key="1">
    <citation type="submission" date="2023-01" db="EMBL/GenBank/DDBJ databases">
        <title>Genome assembly of the deep-sea coral Lophelia pertusa.</title>
        <authorList>
            <person name="Herrera S."/>
            <person name="Cordes E."/>
        </authorList>
    </citation>
    <scope>NUCLEOTIDE SEQUENCE</scope>
    <source>
        <strain evidence="1">USNM1676648</strain>
        <tissue evidence="1">Polyp</tissue>
    </source>
</reference>